<dbReference type="RefSeq" id="WP_031367079.1">
    <property type="nucleotide sequence ID" value="NZ_FPKS01000009.1"/>
</dbReference>
<dbReference type="AlphaFoldDB" id="A0A1K2HG01"/>
<dbReference type="EMBL" id="FPKS01000009">
    <property type="protein sequence ID" value="SFZ75465.1"/>
    <property type="molecule type" value="Genomic_DNA"/>
</dbReference>
<evidence type="ECO:0000256" key="1">
    <source>
        <dbReference type="SAM" id="Phobius"/>
    </source>
</evidence>
<keyword evidence="1" id="KW-1133">Transmembrane helix</keyword>
<dbReference type="Proteomes" id="UP000185655">
    <property type="component" value="Unassembled WGS sequence"/>
</dbReference>
<keyword evidence="1" id="KW-0472">Membrane</keyword>
<dbReference type="InterPro" id="IPR006976">
    <property type="entry name" value="VanZ-like"/>
</dbReference>
<feature type="transmembrane region" description="Helical" evidence="1">
    <location>
        <begin position="73"/>
        <end position="94"/>
    </location>
</feature>
<evidence type="ECO:0000259" key="2">
    <source>
        <dbReference type="Pfam" id="PF04892"/>
    </source>
</evidence>
<accession>A0A1K2HG01</accession>
<proteinExistence type="predicted"/>
<feature type="transmembrane region" description="Helical" evidence="1">
    <location>
        <begin position="165"/>
        <end position="184"/>
    </location>
</feature>
<feature type="transmembrane region" description="Helical" evidence="1">
    <location>
        <begin position="114"/>
        <end position="134"/>
    </location>
</feature>
<dbReference type="STRING" id="1122154.SAMN02746068_01566"/>
<dbReference type="Pfam" id="PF04892">
    <property type="entry name" value="VanZ"/>
    <property type="match status" value="1"/>
</dbReference>
<keyword evidence="1" id="KW-0812">Transmembrane</keyword>
<dbReference type="OrthoDB" id="4822551at2"/>
<feature type="transmembrane region" description="Helical" evidence="1">
    <location>
        <begin position="39"/>
        <end position="61"/>
    </location>
</feature>
<evidence type="ECO:0000313" key="4">
    <source>
        <dbReference type="Proteomes" id="UP000185655"/>
    </source>
</evidence>
<feature type="transmembrane region" description="Helical" evidence="1">
    <location>
        <begin position="7"/>
        <end position="27"/>
    </location>
</feature>
<feature type="domain" description="VanZ-like" evidence="2">
    <location>
        <begin position="79"/>
        <end position="184"/>
    </location>
</feature>
<reference evidence="3 4" key="1">
    <citation type="submission" date="2016-11" db="EMBL/GenBank/DDBJ databases">
        <authorList>
            <person name="Jaros S."/>
            <person name="Januszkiewicz K."/>
            <person name="Wedrychowicz H."/>
        </authorList>
    </citation>
    <scope>NUCLEOTIDE SEQUENCE [LARGE SCALE GENOMIC DNA]</scope>
    <source>
        <strain evidence="3 4">DSM 22330</strain>
    </source>
</reference>
<gene>
    <name evidence="3" type="ORF">SAMN02746068_01566</name>
</gene>
<sequence length="194" mass="22572">MRKYMIYLSNLLVTFILSYATITWLIMPVLTRYQSLARLINHFDYTALTLILLLTLIVWLFGIQYHLKRFSVIYLYLAFSVYALLLFMVLFTKTSDFQAISLNPFDFIKADTRTIQEAILNILYFIPLGGLYGINTDFKQFVIVSLVTLLGIETIQFVFYLGTFAISDILLNFLGCLIGFYCCWEIKKKARLVP</sequence>
<evidence type="ECO:0000313" key="3">
    <source>
        <dbReference type="EMBL" id="SFZ75465.1"/>
    </source>
</evidence>
<organism evidence="3 4">
    <name type="scientific">Pseudolactococcus chungangensis CAU 28 = DSM 22330</name>
    <dbReference type="NCBI Taxonomy" id="1122154"/>
    <lineage>
        <taxon>Bacteria</taxon>
        <taxon>Bacillati</taxon>
        <taxon>Bacillota</taxon>
        <taxon>Bacilli</taxon>
        <taxon>Lactobacillales</taxon>
        <taxon>Streptococcaceae</taxon>
        <taxon>Pseudolactococcus</taxon>
    </lineage>
</organism>
<name>A0A1K2HG01_9LACT</name>
<protein>
    <submittedName>
        <fullName evidence="3">VanZ like family protein</fullName>
    </submittedName>
</protein>
<feature type="transmembrane region" description="Helical" evidence="1">
    <location>
        <begin position="141"/>
        <end position="159"/>
    </location>
</feature>